<accession>A0A1F5UQG2</accession>
<dbReference type="InterPro" id="IPR019734">
    <property type="entry name" value="TPR_rpt"/>
</dbReference>
<dbReference type="Pfam" id="PF13432">
    <property type="entry name" value="TPR_16"/>
    <property type="match status" value="2"/>
</dbReference>
<comment type="caution">
    <text evidence="3">The sequence shown here is derived from an EMBL/GenBank/DDBJ whole genome shotgun (WGS) entry which is preliminary data.</text>
</comment>
<feature type="repeat" description="TPR" evidence="1">
    <location>
        <begin position="7"/>
        <end position="40"/>
    </location>
</feature>
<sequence length="346" mass="38555">ARDVYNVDARIGLGDVNLAQGQNDKALEDYRTALDLRADYTTRRDVAKKILDLDPKDTKTRSKLAQLYLDQRDYNGAIEQYQAILASDPQSWQAQSGLGDAYMIQNEYAPAKDHFKSAILLNAPSDQQIRIYQRILEAEQDLVGADNPLGPDGQEAMLQLANLYLKQGSASRAKEQLKKLQTDYADYKPAQVAELEALTEGKTLPGEAVEDQGRTHIQPGESHPPYNSKPPTSGWHQGSDAEWGTHPESIPDEIQIHNLEHGGVIVQYVPSADKALVDQLASFVERLREQPKYCKLLLAPYPGLDKTMALTAWARILKLDAYDENQMAGFIDAWIEKGPEQNIACP</sequence>
<feature type="repeat" description="TPR" evidence="1">
    <location>
        <begin position="58"/>
        <end position="91"/>
    </location>
</feature>
<dbReference type="PROSITE" id="PS50005">
    <property type="entry name" value="TPR"/>
    <property type="match status" value="2"/>
</dbReference>
<proteinExistence type="predicted"/>
<name>A0A1F5UQG2_FRAXR</name>
<gene>
    <name evidence="3" type="ORF">A2Z21_06980</name>
</gene>
<protein>
    <submittedName>
        <fullName evidence="3">Uncharacterized protein</fullName>
    </submittedName>
</protein>
<dbReference type="Pfam" id="PF11303">
    <property type="entry name" value="DUF3105"/>
    <property type="match status" value="1"/>
</dbReference>
<dbReference type="EMBL" id="MFGX01000104">
    <property type="protein sequence ID" value="OGF53387.1"/>
    <property type="molecule type" value="Genomic_DNA"/>
</dbReference>
<dbReference type="Proteomes" id="UP000179157">
    <property type="component" value="Unassembled WGS sequence"/>
</dbReference>
<dbReference type="Gene3D" id="1.25.40.10">
    <property type="entry name" value="Tetratricopeptide repeat domain"/>
    <property type="match status" value="1"/>
</dbReference>
<reference evidence="3 4" key="1">
    <citation type="journal article" date="2016" name="Nat. Commun.">
        <title>Thousands of microbial genomes shed light on interconnected biogeochemical processes in an aquifer system.</title>
        <authorList>
            <person name="Anantharaman K."/>
            <person name="Brown C.T."/>
            <person name="Hug L.A."/>
            <person name="Sharon I."/>
            <person name="Castelle C.J."/>
            <person name="Probst A.J."/>
            <person name="Thomas B.C."/>
            <person name="Singh A."/>
            <person name="Wilkins M.J."/>
            <person name="Karaoz U."/>
            <person name="Brodie E.L."/>
            <person name="Williams K.H."/>
            <person name="Hubbard S.S."/>
            <person name="Banfield J.F."/>
        </authorList>
    </citation>
    <scope>NUCLEOTIDE SEQUENCE [LARGE SCALE GENOMIC DNA]</scope>
    <source>
        <strain evidence="4">RBG_16_55_9</strain>
    </source>
</reference>
<keyword evidence="1" id="KW-0802">TPR repeat</keyword>
<dbReference type="Pfam" id="PF13174">
    <property type="entry name" value="TPR_6"/>
    <property type="match status" value="1"/>
</dbReference>
<evidence type="ECO:0000256" key="1">
    <source>
        <dbReference type="PROSITE-ProRule" id="PRU00339"/>
    </source>
</evidence>
<organism evidence="3 4">
    <name type="scientific">Fraserbacteria sp. (strain RBG_16_55_9)</name>
    <dbReference type="NCBI Taxonomy" id="1817864"/>
    <lineage>
        <taxon>Bacteria</taxon>
        <taxon>Candidatus Fraseribacteriota</taxon>
    </lineage>
</organism>
<dbReference type="SMART" id="SM00028">
    <property type="entry name" value="TPR"/>
    <property type="match status" value="3"/>
</dbReference>
<dbReference type="InterPro" id="IPR021454">
    <property type="entry name" value="DUF3105"/>
</dbReference>
<feature type="non-terminal residue" evidence="3">
    <location>
        <position position="1"/>
    </location>
</feature>
<dbReference type="SUPFAM" id="SSF48452">
    <property type="entry name" value="TPR-like"/>
    <property type="match status" value="1"/>
</dbReference>
<evidence type="ECO:0000313" key="3">
    <source>
        <dbReference type="EMBL" id="OGF53387.1"/>
    </source>
</evidence>
<dbReference type="InterPro" id="IPR011990">
    <property type="entry name" value="TPR-like_helical_dom_sf"/>
</dbReference>
<evidence type="ECO:0000313" key="4">
    <source>
        <dbReference type="Proteomes" id="UP000179157"/>
    </source>
</evidence>
<dbReference type="STRING" id="1817864.A2Z21_06980"/>
<evidence type="ECO:0000256" key="2">
    <source>
        <dbReference type="SAM" id="MobiDB-lite"/>
    </source>
</evidence>
<feature type="region of interest" description="Disordered" evidence="2">
    <location>
        <begin position="203"/>
        <end position="248"/>
    </location>
</feature>
<dbReference type="AlphaFoldDB" id="A0A1F5UQG2"/>